<dbReference type="EMBL" id="FNDK01000003">
    <property type="protein sequence ID" value="SDH26754.1"/>
    <property type="molecule type" value="Genomic_DNA"/>
</dbReference>
<keyword evidence="2" id="KW-1185">Reference proteome</keyword>
<proteinExistence type="predicted"/>
<dbReference type="Proteomes" id="UP000199163">
    <property type="component" value="Unassembled WGS sequence"/>
</dbReference>
<name>A0A1G8B0U5_9BACI</name>
<sequence>MHDLLSNVVVAEQVDYNQHMNDAAYYKVFSEAGFSFTDDLGMGQRERDEYGTTIFTLETHVVYVKEIREGEHFTVHGRILDYDKKRIHLFMEMRNDQHEKLATAETMLMAINQKERKAGHFPDVVYENIQSFAEETREQTWPKEAGRRIGIRQRKGT</sequence>
<protein>
    <submittedName>
        <fullName evidence="1">Acyl-CoA thioester hydrolase</fullName>
    </submittedName>
</protein>
<evidence type="ECO:0000313" key="1">
    <source>
        <dbReference type="EMBL" id="SDH26754.1"/>
    </source>
</evidence>
<dbReference type="STRING" id="568899.SAMN05192534_10399"/>
<dbReference type="InterPro" id="IPR029069">
    <property type="entry name" value="HotDog_dom_sf"/>
</dbReference>
<dbReference type="RefSeq" id="WP_175487376.1">
    <property type="nucleotide sequence ID" value="NZ_FNDK01000003.1"/>
</dbReference>
<dbReference type="Pfam" id="PF13279">
    <property type="entry name" value="4HBT_2"/>
    <property type="match status" value="1"/>
</dbReference>
<organism evidence="1 2">
    <name type="scientific">Alteribacillus persepolensis</name>
    <dbReference type="NCBI Taxonomy" id="568899"/>
    <lineage>
        <taxon>Bacteria</taxon>
        <taxon>Bacillati</taxon>
        <taxon>Bacillota</taxon>
        <taxon>Bacilli</taxon>
        <taxon>Bacillales</taxon>
        <taxon>Bacillaceae</taxon>
        <taxon>Alteribacillus</taxon>
    </lineage>
</organism>
<evidence type="ECO:0000313" key="2">
    <source>
        <dbReference type="Proteomes" id="UP000199163"/>
    </source>
</evidence>
<dbReference type="PANTHER" id="PTHR31793:SF2">
    <property type="entry name" value="BLR1345 PROTEIN"/>
    <property type="match status" value="1"/>
</dbReference>
<dbReference type="PANTHER" id="PTHR31793">
    <property type="entry name" value="4-HYDROXYBENZOYL-COA THIOESTERASE FAMILY MEMBER"/>
    <property type="match status" value="1"/>
</dbReference>
<dbReference type="Gene3D" id="3.10.129.10">
    <property type="entry name" value="Hotdog Thioesterase"/>
    <property type="match status" value="1"/>
</dbReference>
<dbReference type="SUPFAM" id="SSF54637">
    <property type="entry name" value="Thioesterase/thiol ester dehydrase-isomerase"/>
    <property type="match status" value="1"/>
</dbReference>
<dbReference type="GO" id="GO:0047617">
    <property type="term" value="F:fatty acyl-CoA hydrolase activity"/>
    <property type="evidence" value="ECO:0007669"/>
    <property type="project" value="TreeGrafter"/>
</dbReference>
<dbReference type="CDD" id="cd00586">
    <property type="entry name" value="4HBT"/>
    <property type="match status" value="1"/>
</dbReference>
<keyword evidence="1" id="KW-0378">Hydrolase</keyword>
<dbReference type="InterPro" id="IPR050563">
    <property type="entry name" value="4-hydroxybenzoyl-CoA_TE"/>
</dbReference>
<dbReference type="AlphaFoldDB" id="A0A1G8B0U5"/>
<gene>
    <name evidence="1" type="ORF">SAMN05192534_10399</name>
</gene>
<reference evidence="1 2" key="1">
    <citation type="submission" date="2016-10" db="EMBL/GenBank/DDBJ databases">
        <authorList>
            <person name="de Groot N.N."/>
        </authorList>
    </citation>
    <scope>NUCLEOTIDE SEQUENCE [LARGE SCALE GENOMIC DNA]</scope>
    <source>
        <strain evidence="1 2">DSM 21632</strain>
    </source>
</reference>
<accession>A0A1G8B0U5</accession>